<keyword evidence="3" id="KW-0862">Zinc</keyword>
<dbReference type="InterPro" id="IPR047109">
    <property type="entry name" value="CAD-like"/>
</dbReference>
<evidence type="ECO:0000313" key="7">
    <source>
        <dbReference type="Proteomes" id="UP000712600"/>
    </source>
</evidence>
<evidence type="ECO:0000256" key="1">
    <source>
        <dbReference type="ARBA" id="ARBA00008072"/>
    </source>
</evidence>
<dbReference type="Pfam" id="PF08240">
    <property type="entry name" value="ADH_N"/>
    <property type="match status" value="1"/>
</dbReference>
<dbReference type="SUPFAM" id="SSF50129">
    <property type="entry name" value="GroES-like"/>
    <property type="match status" value="1"/>
</dbReference>
<evidence type="ECO:0000256" key="2">
    <source>
        <dbReference type="ARBA" id="ARBA00022723"/>
    </source>
</evidence>
<keyword evidence="4" id="KW-0560">Oxidoreductase</keyword>
<evidence type="ECO:0000256" key="4">
    <source>
        <dbReference type="ARBA" id="ARBA00023002"/>
    </source>
</evidence>
<dbReference type="GO" id="GO:0046872">
    <property type="term" value="F:metal ion binding"/>
    <property type="evidence" value="ECO:0007669"/>
    <property type="project" value="UniProtKB-KW"/>
</dbReference>
<name>A0A8S9SBM1_BRACR</name>
<dbReference type="GO" id="GO:0016616">
    <property type="term" value="F:oxidoreductase activity, acting on the CH-OH group of donors, NAD or NADP as acceptor"/>
    <property type="evidence" value="ECO:0007669"/>
    <property type="project" value="InterPro"/>
</dbReference>
<organism evidence="6 7">
    <name type="scientific">Brassica cretica</name>
    <name type="common">Mustard</name>
    <dbReference type="NCBI Taxonomy" id="69181"/>
    <lineage>
        <taxon>Eukaryota</taxon>
        <taxon>Viridiplantae</taxon>
        <taxon>Streptophyta</taxon>
        <taxon>Embryophyta</taxon>
        <taxon>Tracheophyta</taxon>
        <taxon>Spermatophyta</taxon>
        <taxon>Magnoliopsida</taxon>
        <taxon>eudicotyledons</taxon>
        <taxon>Gunneridae</taxon>
        <taxon>Pentapetalae</taxon>
        <taxon>rosids</taxon>
        <taxon>malvids</taxon>
        <taxon>Brassicales</taxon>
        <taxon>Brassicaceae</taxon>
        <taxon>Brassiceae</taxon>
        <taxon>Brassica</taxon>
    </lineage>
</organism>
<dbReference type="Proteomes" id="UP000712600">
    <property type="component" value="Unassembled WGS sequence"/>
</dbReference>
<dbReference type="InterPro" id="IPR013154">
    <property type="entry name" value="ADH-like_N"/>
</dbReference>
<protein>
    <recommendedName>
        <fullName evidence="5">Alcohol dehydrogenase-like N-terminal domain-containing protein</fullName>
    </recommendedName>
</protein>
<dbReference type="EMBL" id="QGKX02000004">
    <property type="protein sequence ID" value="KAF3598946.1"/>
    <property type="molecule type" value="Genomic_DNA"/>
</dbReference>
<feature type="domain" description="Alcohol dehydrogenase-like N-terminal" evidence="5">
    <location>
        <begin position="36"/>
        <end position="71"/>
    </location>
</feature>
<evidence type="ECO:0000313" key="6">
    <source>
        <dbReference type="EMBL" id="KAF3598946.1"/>
    </source>
</evidence>
<comment type="similarity">
    <text evidence="1">Belongs to the zinc-containing alcohol dehydrogenase family.</text>
</comment>
<dbReference type="Gene3D" id="3.90.180.10">
    <property type="entry name" value="Medium-chain alcohol dehydrogenases, catalytic domain"/>
    <property type="match status" value="1"/>
</dbReference>
<evidence type="ECO:0000259" key="5">
    <source>
        <dbReference type="Pfam" id="PF08240"/>
    </source>
</evidence>
<dbReference type="AlphaFoldDB" id="A0A8S9SBM1"/>
<accession>A0A8S9SBM1</accession>
<dbReference type="InterPro" id="IPR011032">
    <property type="entry name" value="GroES-like_sf"/>
</dbReference>
<reference evidence="6" key="1">
    <citation type="submission" date="2019-12" db="EMBL/GenBank/DDBJ databases">
        <title>Genome sequencing and annotation of Brassica cretica.</title>
        <authorList>
            <person name="Studholme D.J."/>
            <person name="Sarris P."/>
        </authorList>
    </citation>
    <scope>NUCLEOTIDE SEQUENCE</scope>
    <source>
        <strain evidence="6">PFS-109/04</strain>
        <tissue evidence="6">Leaf</tissue>
    </source>
</reference>
<dbReference type="PANTHER" id="PTHR42683">
    <property type="entry name" value="ALDEHYDE REDUCTASE"/>
    <property type="match status" value="1"/>
</dbReference>
<evidence type="ECO:0000256" key="3">
    <source>
        <dbReference type="ARBA" id="ARBA00022833"/>
    </source>
</evidence>
<keyword evidence="2" id="KW-0479">Metal-binding</keyword>
<gene>
    <name evidence="6" type="ORF">F2Q69_00032698</name>
</gene>
<sequence length="72" mass="8240">MQRLGEKYQSVEAFGWAARDSSGHLSPFVFSRRETGEEEVRVKVLYCGVCHSDLHCLKNEWHSSIYPLVPGE</sequence>
<proteinExistence type="inferred from homology"/>
<comment type="caution">
    <text evidence="6">The sequence shown here is derived from an EMBL/GenBank/DDBJ whole genome shotgun (WGS) entry which is preliminary data.</text>
</comment>